<proteinExistence type="predicted"/>
<protein>
    <submittedName>
        <fullName evidence="1">HEPN domain-containing protein</fullName>
    </submittedName>
</protein>
<dbReference type="AlphaFoldDB" id="A0A9X4M684"/>
<accession>A0A9X4M684</accession>
<gene>
    <name evidence="1" type="ORF">FEV09_08205</name>
</gene>
<dbReference type="Proteomes" id="UP001152872">
    <property type="component" value="Unassembled WGS sequence"/>
</dbReference>
<reference evidence="1" key="1">
    <citation type="submission" date="2019-05" db="EMBL/GenBank/DDBJ databases">
        <title>Whole genome sequencing of Pseudanabaena catenata USMAC16.</title>
        <authorList>
            <person name="Khan Z."/>
            <person name="Omar W.M."/>
            <person name="Convey P."/>
            <person name="Merican F."/>
            <person name="Najimudin N."/>
        </authorList>
    </citation>
    <scope>NUCLEOTIDE SEQUENCE</scope>
    <source>
        <strain evidence="1">USMAC16</strain>
    </source>
</reference>
<dbReference type="EMBL" id="VBTY01000052">
    <property type="protein sequence ID" value="MDG3494541.1"/>
    <property type="molecule type" value="Genomic_DNA"/>
</dbReference>
<organism evidence="1 2">
    <name type="scientific">Pseudanabaena catenata USMAC16</name>
    <dbReference type="NCBI Taxonomy" id="1855837"/>
    <lineage>
        <taxon>Bacteria</taxon>
        <taxon>Bacillati</taxon>
        <taxon>Cyanobacteriota</taxon>
        <taxon>Cyanophyceae</taxon>
        <taxon>Pseudanabaenales</taxon>
        <taxon>Pseudanabaenaceae</taxon>
        <taxon>Pseudanabaena</taxon>
    </lineage>
</organism>
<comment type="caution">
    <text evidence="1">The sequence shown here is derived from an EMBL/GenBank/DDBJ whole genome shotgun (WGS) entry which is preliminary data.</text>
</comment>
<sequence length="509" mass="59029">MSRQEIQTLIADLCREMESLWQKKNYVCSRDSAEAIVKTRIQDDAIVLPNSQFPIRGTEGVRVDTNNSHNSTRGLIKSLVRDSLIREETDKDCIEIKVRIKDLEEKLFSKFTTIPNLLERIAESRGYKHYEPDELAEKIKSKDKNLLDLYEMQLFLSKILANELDAQGFDPRKKLSFQTWNNIAHTTTENIYSIAEKIYNVYEVAIFLNAPVIDMDTSISFLGDANMFSIQYATDELLSKLYNNNRDVRLDGINTAITYKQEIPVNETSEHYLNCFTVAAMITDDLVNCLRLVRDEDIGVIALEMFPVDDFTPHIRKTYEQDYQPELSIFIPKRFYFQTKQTEPLSQAELSLISNLVSSYEIHNTKGLDVAIKRFRASYERYLHDDPERLLDIAFAFEAILLNDDYQRKPDHRLALRASNLLGKTLDEKRKIFNIAKKLYEFRSALAHGKTINDLEQKNSEKLNEVLLHAPRILKNSIIEMLLGNAPKGLTESKEISEWWSKFEIKLDK</sequence>
<dbReference type="RefSeq" id="WP_009626618.1">
    <property type="nucleotide sequence ID" value="NZ_VBTY01000052.1"/>
</dbReference>
<keyword evidence="2" id="KW-1185">Reference proteome</keyword>
<name>A0A9X4M684_9CYAN</name>
<evidence type="ECO:0000313" key="1">
    <source>
        <dbReference type="EMBL" id="MDG3494541.1"/>
    </source>
</evidence>
<evidence type="ECO:0000313" key="2">
    <source>
        <dbReference type="Proteomes" id="UP001152872"/>
    </source>
</evidence>